<sequence>MCLTLNPKLATELKPPTSRTGKTDKILNLKLAGIDFQRIQFGEKNPLKSSIRKVHLLSTIDYRQVTDGSIRRQIQSTSTNVIPYQYSSYSFVGLTFKTGDA</sequence>
<name>A0A5B9QFW2_9BACT</name>
<accession>A0A5B9QFW2</accession>
<keyword evidence="2" id="KW-1185">Reference proteome</keyword>
<proteinExistence type="predicted"/>
<dbReference type="AlphaFoldDB" id="A0A5B9QFW2"/>
<organism evidence="1 2">
    <name type="scientific">Bythopirellula goksoeyrii</name>
    <dbReference type="NCBI Taxonomy" id="1400387"/>
    <lineage>
        <taxon>Bacteria</taxon>
        <taxon>Pseudomonadati</taxon>
        <taxon>Planctomycetota</taxon>
        <taxon>Planctomycetia</taxon>
        <taxon>Pirellulales</taxon>
        <taxon>Lacipirellulaceae</taxon>
        <taxon>Bythopirellula</taxon>
    </lineage>
</organism>
<evidence type="ECO:0000313" key="2">
    <source>
        <dbReference type="Proteomes" id="UP000323917"/>
    </source>
</evidence>
<evidence type="ECO:0000313" key="1">
    <source>
        <dbReference type="EMBL" id="QEG35806.1"/>
    </source>
</evidence>
<dbReference type="Proteomes" id="UP000323917">
    <property type="component" value="Chromosome"/>
</dbReference>
<protein>
    <submittedName>
        <fullName evidence="1">Uncharacterized protein</fullName>
    </submittedName>
</protein>
<dbReference type="KEGG" id="bgok:Pr1d_31120"/>
<reference evidence="1 2" key="1">
    <citation type="submission" date="2019-08" db="EMBL/GenBank/DDBJ databases">
        <title>Deep-cultivation of Planctomycetes and their phenomic and genomic characterization uncovers novel biology.</title>
        <authorList>
            <person name="Wiegand S."/>
            <person name="Jogler M."/>
            <person name="Boedeker C."/>
            <person name="Pinto D."/>
            <person name="Vollmers J."/>
            <person name="Rivas-Marin E."/>
            <person name="Kohn T."/>
            <person name="Peeters S.H."/>
            <person name="Heuer A."/>
            <person name="Rast P."/>
            <person name="Oberbeckmann S."/>
            <person name="Bunk B."/>
            <person name="Jeske O."/>
            <person name="Meyerdierks A."/>
            <person name="Storesund J.E."/>
            <person name="Kallscheuer N."/>
            <person name="Luecker S."/>
            <person name="Lage O.M."/>
            <person name="Pohl T."/>
            <person name="Merkel B.J."/>
            <person name="Hornburger P."/>
            <person name="Mueller R.-W."/>
            <person name="Bruemmer F."/>
            <person name="Labrenz M."/>
            <person name="Spormann A.M."/>
            <person name="Op den Camp H."/>
            <person name="Overmann J."/>
            <person name="Amann R."/>
            <person name="Jetten M.S.M."/>
            <person name="Mascher T."/>
            <person name="Medema M.H."/>
            <person name="Devos D.P."/>
            <person name="Kaster A.-K."/>
            <person name="Ovreas L."/>
            <person name="Rohde M."/>
            <person name="Galperin M.Y."/>
            <person name="Jogler C."/>
        </authorList>
    </citation>
    <scope>NUCLEOTIDE SEQUENCE [LARGE SCALE GENOMIC DNA]</scope>
    <source>
        <strain evidence="1 2">Pr1d</strain>
    </source>
</reference>
<gene>
    <name evidence="1" type="ORF">Pr1d_31120</name>
</gene>
<dbReference type="EMBL" id="CP042913">
    <property type="protein sequence ID" value="QEG35806.1"/>
    <property type="molecule type" value="Genomic_DNA"/>
</dbReference>